<feature type="domain" description="Thioredoxin" evidence="1">
    <location>
        <begin position="11"/>
        <end position="84"/>
    </location>
</feature>
<dbReference type="PANTHER" id="PTHR10438:SF468">
    <property type="entry name" value="THIOREDOXIN-1-RELATED"/>
    <property type="match status" value="1"/>
</dbReference>
<dbReference type="InterPro" id="IPR036249">
    <property type="entry name" value="Thioredoxin-like_sf"/>
</dbReference>
<evidence type="ECO:0000259" key="1">
    <source>
        <dbReference type="Pfam" id="PF00085"/>
    </source>
</evidence>
<dbReference type="EMBL" id="WSFT01000036">
    <property type="protein sequence ID" value="MBS4538705.1"/>
    <property type="molecule type" value="Genomic_DNA"/>
</dbReference>
<sequence length="108" mass="12445">MKIVNMLNDINSFIDNNTMSLIMFSTDTCSACVDLTPKIEELVKQYPKLETIKVDMNELTEAAGEYSIFTIPTILLYIDGKETIRKGRFISIEDLDVNISRYYEMVFN</sequence>
<name>A0A942UWA1_9FIRM</name>
<evidence type="ECO:0000313" key="3">
    <source>
        <dbReference type="Proteomes" id="UP000724672"/>
    </source>
</evidence>
<dbReference type="Pfam" id="PF00085">
    <property type="entry name" value="Thioredoxin"/>
    <property type="match status" value="1"/>
</dbReference>
<reference evidence="2" key="1">
    <citation type="submission" date="2019-12" db="EMBL/GenBank/DDBJ databases">
        <title>Clostridiaceae gen. nov. sp. nov., isolated from sediment in Xinjiang, China.</title>
        <authorList>
            <person name="Zhang R."/>
        </authorList>
    </citation>
    <scope>NUCLEOTIDE SEQUENCE</scope>
    <source>
        <strain evidence="2">D2Q-11</strain>
    </source>
</reference>
<dbReference type="AlphaFoldDB" id="A0A942UWA1"/>
<dbReference type="RefSeq" id="WP_203366618.1">
    <property type="nucleotide sequence ID" value="NZ_WSFT01000036.1"/>
</dbReference>
<protein>
    <submittedName>
        <fullName evidence="2">Thioredoxin family protein</fullName>
    </submittedName>
</protein>
<proteinExistence type="predicted"/>
<accession>A0A942UWA1</accession>
<dbReference type="PANTHER" id="PTHR10438">
    <property type="entry name" value="THIOREDOXIN"/>
    <property type="match status" value="1"/>
</dbReference>
<evidence type="ECO:0000313" key="2">
    <source>
        <dbReference type="EMBL" id="MBS4538705.1"/>
    </source>
</evidence>
<dbReference type="InterPro" id="IPR050620">
    <property type="entry name" value="Thioredoxin_H-type-like"/>
</dbReference>
<comment type="caution">
    <text evidence="2">The sequence shown here is derived from an EMBL/GenBank/DDBJ whole genome shotgun (WGS) entry which is preliminary data.</text>
</comment>
<organism evidence="2 3">
    <name type="scientific">Anaeromonas frigoriresistens</name>
    <dbReference type="NCBI Taxonomy" id="2683708"/>
    <lineage>
        <taxon>Bacteria</taxon>
        <taxon>Bacillati</taxon>
        <taxon>Bacillota</taxon>
        <taxon>Tissierellia</taxon>
        <taxon>Tissierellales</taxon>
        <taxon>Thermohalobacteraceae</taxon>
        <taxon>Anaeromonas</taxon>
    </lineage>
</organism>
<gene>
    <name evidence="2" type="ORF">GOQ27_09535</name>
</gene>
<dbReference type="CDD" id="cd02947">
    <property type="entry name" value="TRX_family"/>
    <property type="match status" value="1"/>
</dbReference>
<dbReference type="Proteomes" id="UP000724672">
    <property type="component" value="Unassembled WGS sequence"/>
</dbReference>
<dbReference type="Gene3D" id="3.40.30.10">
    <property type="entry name" value="Glutaredoxin"/>
    <property type="match status" value="1"/>
</dbReference>
<dbReference type="SUPFAM" id="SSF52833">
    <property type="entry name" value="Thioredoxin-like"/>
    <property type="match status" value="1"/>
</dbReference>
<dbReference type="InterPro" id="IPR013766">
    <property type="entry name" value="Thioredoxin_domain"/>
</dbReference>
<keyword evidence="3" id="KW-1185">Reference proteome</keyword>